<dbReference type="AlphaFoldDB" id="A0AAE4JXA6"/>
<evidence type="ECO:0000313" key="2">
    <source>
        <dbReference type="Proteomes" id="UP001268256"/>
    </source>
</evidence>
<dbReference type="EMBL" id="JAVMIP010000007">
    <property type="protein sequence ID" value="MDS3860953.1"/>
    <property type="molecule type" value="Genomic_DNA"/>
</dbReference>
<accession>A0AAE4JXA6</accession>
<comment type="caution">
    <text evidence="1">The sequence shown here is derived from an EMBL/GenBank/DDBJ whole genome shotgun (WGS) entry which is preliminary data.</text>
</comment>
<gene>
    <name evidence="1" type="ORF">RIF25_09015</name>
</gene>
<proteinExistence type="predicted"/>
<dbReference type="Proteomes" id="UP001268256">
    <property type="component" value="Unassembled WGS sequence"/>
</dbReference>
<keyword evidence="2" id="KW-1185">Reference proteome</keyword>
<evidence type="ECO:0000313" key="1">
    <source>
        <dbReference type="EMBL" id="MDS3860953.1"/>
    </source>
</evidence>
<organism evidence="1 2">
    <name type="scientific">Pseudocalidococcus azoricus BACA0444</name>
    <dbReference type="NCBI Taxonomy" id="2918990"/>
    <lineage>
        <taxon>Bacteria</taxon>
        <taxon>Bacillati</taxon>
        <taxon>Cyanobacteriota</taxon>
        <taxon>Cyanophyceae</taxon>
        <taxon>Acaryochloridales</taxon>
        <taxon>Thermosynechococcaceae</taxon>
        <taxon>Pseudocalidococcus</taxon>
        <taxon>Pseudocalidococcus azoricus</taxon>
    </lineage>
</organism>
<protein>
    <submittedName>
        <fullName evidence="1">Uncharacterized protein</fullName>
    </submittedName>
</protein>
<dbReference type="RefSeq" id="WP_322878212.1">
    <property type="nucleotide sequence ID" value="NZ_JAVMIP010000007.1"/>
</dbReference>
<name>A0AAE4JXA6_9CYAN</name>
<sequence>MNPSLASPKRLIMAIPVFSEKLTLESGMFMHRLRPDLPGGGVQHLEFKSMDLATVGVPQFLPLKSLFLYSLCP</sequence>
<reference evidence="2" key="1">
    <citation type="submission" date="2023-07" db="EMBL/GenBank/DDBJ databases">
        <authorList>
            <person name="Luz R."/>
            <person name="Cordeiro R."/>
            <person name="Fonseca A."/>
            <person name="Goncalves V."/>
        </authorList>
    </citation>
    <scope>NUCLEOTIDE SEQUENCE [LARGE SCALE GENOMIC DNA]</scope>
    <source>
        <strain evidence="2">BACA0444</strain>
    </source>
</reference>